<keyword evidence="2" id="KW-1185">Reference proteome</keyword>
<accession>A0A7G8LIT7</accession>
<dbReference type="GeneID" id="70080772"/>
<name>A0A7G8LIT7_9CAUD</name>
<dbReference type="EMBL" id="MT658805">
    <property type="protein sequence ID" value="QNJ57159.1"/>
    <property type="molecule type" value="Genomic_DNA"/>
</dbReference>
<organism evidence="1 2">
    <name type="scientific">Gordonia phage Rabbitrun</name>
    <dbReference type="NCBI Taxonomy" id="2762280"/>
    <lineage>
        <taxon>Viruses</taxon>
        <taxon>Duplodnaviria</taxon>
        <taxon>Heunggongvirae</taxon>
        <taxon>Uroviricota</taxon>
        <taxon>Caudoviricetes</taxon>
        <taxon>Deeyouvirinae</taxon>
        <taxon>Nevillevirus</taxon>
        <taxon>Nevillevirus rabbitrun</taxon>
    </lineage>
</organism>
<dbReference type="KEGG" id="vg:70080772"/>
<sequence>MKLTILTVPSRLGMATKLAAELYYSPVFVDYDLNPTLAHAHAWESGYHDRDHDDEWVGVIEDDAILADTPWVGGSWGDGRKFIPPGGGALERMLSDAPTDIVSGYLGTGRPQSNQEDIAITLHMDPDPVWLIHHRVRHHVAVFMRAKLVPRAVEHMRRNPNIPCDEALSIWAQQAFQPVSYCFPCMFDHDDGVLPAVQKEQRRITVDDFTPRRAWEVGVREEYPASNARFLDPITDKLYGRRLGKVQRSFRTALSHSTG</sequence>
<reference evidence="1 2" key="1">
    <citation type="submission" date="2020-06" db="EMBL/GenBank/DDBJ databases">
        <authorList>
            <person name="Herren C.D."/>
            <person name="Smith Caldas M."/>
            <person name="Brooke G.M."/>
            <person name="Cabrera L.J."/>
            <person name="Caudill C.B."/>
            <person name="Ewell K.O."/>
            <person name="Haas C.L."/>
            <person name="Shapland G.L."/>
            <person name="Sitek C.J."/>
            <person name="Thompson J.S."/>
            <person name="Pollenz R.S."/>
            <person name="Garlena R.A."/>
            <person name="Russell D.A."/>
            <person name="Pope W.H."/>
            <person name="Jacobs-Sera D."/>
            <person name="Hatfull G.F."/>
        </authorList>
    </citation>
    <scope>NUCLEOTIDE SEQUENCE [LARGE SCALE GENOMIC DNA]</scope>
</reference>
<evidence type="ECO:0000313" key="2">
    <source>
        <dbReference type="Proteomes" id="UP000515957"/>
    </source>
</evidence>
<protein>
    <submittedName>
        <fullName evidence="1">Glycosyltransferase</fullName>
    </submittedName>
</protein>
<evidence type="ECO:0000313" key="1">
    <source>
        <dbReference type="EMBL" id="QNJ57159.1"/>
    </source>
</evidence>
<gene>
    <name evidence="1" type="primary">126</name>
    <name evidence="1" type="ORF">SEA_RABBITRUN_126</name>
</gene>
<dbReference type="Proteomes" id="UP000515957">
    <property type="component" value="Segment"/>
</dbReference>
<proteinExistence type="predicted"/>
<dbReference type="RefSeq" id="YP_010246233.1">
    <property type="nucleotide sequence ID" value="NC_060133.1"/>
</dbReference>